<accession>A0ABT4WM29</accession>
<dbReference type="RefSeq" id="WP_218723177.1">
    <property type="nucleotide sequence ID" value="NZ_JAQJVI010000003.1"/>
</dbReference>
<keyword evidence="2" id="KW-1133">Transmembrane helix</keyword>
<evidence type="ECO:0000256" key="1">
    <source>
        <dbReference type="SAM" id="MobiDB-lite"/>
    </source>
</evidence>
<keyword evidence="2" id="KW-0812">Transmembrane</keyword>
<keyword evidence="2" id="KW-0472">Membrane</keyword>
<organism evidence="3 4">
    <name type="scientific">Pseudomonas fragi</name>
    <dbReference type="NCBI Taxonomy" id="296"/>
    <lineage>
        <taxon>Bacteria</taxon>
        <taxon>Pseudomonadati</taxon>
        <taxon>Pseudomonadota</taxon>
        <taxon>Gammaproteobacteria</taxon>
        <taxon>Pseudomonadales</taxon>
        <taxon>Pseudomonadaceae</taxon>
        <taxon>Pseudomonas</taxon>
    </lineage>
</organism>
<name>A0ABT4WM29_PSEFR</name>
<keyword evidence="4" id="KW-1185">Reference proteome</keyword>
<comment type="caution">
    <text evidence="3">The sequence shown here is derived from an EMBL/GenBank/DDBJ whole genome shotgun (WGS) entry which is preliminary data.</text>
</comment>
<feature type="compositionally biased region" description="Polar residues" evidence="1">
    <location>
        <begin position="42"/>
        <end position="57"/>
    </location>
</feature>
<evidence type="ECO:0000313" key="4">
    <source>
        <dbReference type="Proteomes" id="UP001212337"/>
    </source>
</evidence>
<dbReference type="GeneID" id="89545201"/>
<evidence type="ECO:0000313" key="3">
    <source>
        <dbReference type="EMBL" id="MDA7021103.1"/>
    </source>
</evidence>
<dbReference type="EMBL" id="JAQJVI010000003">
    <property type="protein sequence ID" value="MDA7021103.1"/>
    <property type="molecule type" value="Genomic_DNA"/>
</dbReference>
<proteinExistence type="predicted"/>
<dbReference type="Proteomes" id="UP001212337">
    <property type="component" value="Unassembled WGS sequence"/>
</dbReference>
<protein>
    <submittedName>
        <fullName evidence="3">Uncharacterized protein</fullName>
    </submittedName>
</protein>
<feature type="transmembrane region" description="Helical" evidence="2">
    <location>
        <begin position="12"/>
        <end position="31"/>
    </location>
</feature>
<evidence type="ECO:0000256" key="2">
    <source>
        <dbReference type="SAM" id="Phobius"/>
    </source>
</evidence>
<reference evidence="3 4" key="1">
    <citation type="submission" date="2023-01" db="EMBL/GenBank/DDBJ databases">
        <title>Effects of deletion of Siderophore biosynthase gene in Pseudomonas fragi on quorum sensing and spoliage ability.</title>
        <authorList>
            <person name="Cui F."/>
            <person name="Wang D."/>
            <person name="Liu J."/>
            <person name="Wang Q."/>
            <person name="Li T."/>
            <person name="Li J."/>
        </authorList>
    </citation>
    <scope>NUCLEOTIDE SEQUENCE [LARGE SCALE GENOMIC DNA]</scope>
    <source>
        <strain evidence="3 4">MS-10</strain>
    </source>
</reference>
<feature type="region of interest" description="Disordered" evidence="1">
    <location>
        <begin position="38"/>
        <end position="57"/>
    </location>
</feature>
<sequence>MSTDMDIFSVQNVGAAATIATAVGSFILFIVKRPWRKKNPTSEDASNPSVNQTAGEKSTLVNATHSQVTLTNHYHASAPAPPEVADFPGKWNGLAARQIAERLLNEADWEALVPDLEKPYGHYFAGEYNLHYPDKDGIVLAYSTKTVGDDCHACAPHISFFEYHKKNAGWSLVSEDIGVFQGGGWGEPPEISVIPVSRTKFGVIQQDGSTNQGLSVGRKSLHVLMGDRFQQVLELIVFQSLDNKGWESTLRSVPRSDGFYDIEVIRVGINGEEDLRLLDPVDSFYTTLCDTDDRIRPRDVFSFDGRIYNRDPAIR</sequence>
<gene>
    <name evidence="3" type="ORF">PI499_04285</name>
</gene>